<evidence type="ECO:0000313" key="2">
    <source>
        <dbReference type="EMBL" id="KIJ46048.1"/>
    </source>
</evidence>
<feature type="compositionally biased region" description="Basic and acidic residues" evidence="1">
    <location>
        <begin position="20"/>
        <end position="34"/>
    </location>
</feature>
<reference evidence="2 3" key="1">
    <citation type="submission" date="2014-06" db="EMBL/GenBank/DDBJ databases">
        <title>Evolutionary Origins and Diversification of the Mycorrhizal Mutualists.</title>
        <authorList>
            <consortium name="DOE Joint Genome Institute"/>
            <consortium name="Mycorrhizal Genomics Consortium"/>
            <person name="Kohler A."/>
            <person name="Kuo A."/>
            <person name="Nagy L.G."/>
            <person name="Floudas D."/>
            <person name="Copeland A."/>
            <person name="Barry K.W."/>
            <person name="Cichocki N."/>
            <person name="Veneault-Fourrey C."/>
            <person name="LaButti K."/>
            <person name="Lindquist E.A."/>
            <person name="Lipzen A."/>
            <person name="Lundell T."/>
            <person name="Morin E."/>
            <person name="Murat C."/>
            <person name="Riley R."/>
            <person name="Ohm R."/>
            <person name="Sun H."/>
            <person name="Tunlid A."/>
            <person name="Henrissat B."/>
            <person name="Grigoriev I.V."/>
            <person name="Hibbett D.S."/>
            <person name="Martin F."/>
        </authorList>
    </citation>
    <scope>NUCLEOTIDE SEQUENCE [LARGE SCALE GENOMIC DNA]</scope>
    <source>
        <strain evidence="2 3">SS14</strain>
    </source>
</reference>
<dbReference type="AlphaFoldDB" id="A0A0C9UT78"/>
<sequence length="200" mass="22425">MPRRTKAAASRIKHLRKGKKIDNPHDEEQIHDSIESVDESFELSGPPGPAANVDSDSSFEFYSAGSTASLSTNSLELLSDDSDLQQEKIYLNFVAKMKANMGRFMQSMKDRARPSRYNKTGKLSHRMQKRCAKQVEKRTKALHAEGYSDIHNYFNDTKSAASSSSRKSVHSISSGSDYIPIVQPKTGLRKEEEEEILKSP</sequence>
<dbReference type="Proteomes" id="UP000054279">
    <property type="component" value="Unassembled WGS sequence"/>
</dbReference>
<feature type="region of interest" description="Disordered" evidence="1">
    <location>
        <begin position="108"/>
        <end position="128"/>
    </location>
</feature>
<accession>A0A0C9UT78</accession>
<organism evidence="2 3">
    <name type="scientific">Sphaerobolus stellatus (strain SS14)</name>
    <dbReference type="NCBI Taxonomy" id="990650"/>
    <lineage>
        <taxon>Eukaryota</taxon>
        <taxon>Fungi</taxon>
        <taxon>Dikarya</taxon>
        <taxon>Basidiomycota</taxon>
        <taxon>Agaricomycotina</taxon>
        <taxon>Agaricomycetes</taxon>
        <taxon>Phallomycetidae</taxon>
        <taxon>Geastrales</taxon>
        <taxon>Sphaerobolaceae</taxon>
        <taxon>Sphaerobolus</taxon>
    </lineage>
</organism>
<feature type="compositionally biased region" description="Basic residues" evidence="1">
    <location>
        <begin position="1"/>
        <end position="19"/>
    </location>
</feature>
<name>A0A0C9UT78_SPHS4</name>
<dbReference type="EMBL" id="KN837109">
    <property type="protein sequence ID" value="KIJ46048.1"/>
    <property type="molecule type" value="Genomic_DNA"/>
</dbReference>
<proteinExistence type="predicted"/>
<feature type="region of interest" description="Disordered" evidence="1">
    <location>
        <begin position="1"/>
        <end position="56"/>
    </location>
</feature>
<feature type="compositionally biased region" description="Low complexity" evidence="1">
    <location>
        <begin position="159"/>
        <end position="176"/>
    </location>
</feature>
<gene>
    <name evidence="2" type="ORF">M422DRAFT_250477</name>
</gene>
<evidence type="ECO:0000256" key="1">
    <source>
        <dbReference type="SAM" id="MobiDB-lite"/>
    </source>
</evidence>
<protein>
    <submittedName>
        <fullName evidence="2">Uncharacterized protein</fullName>
    </submittedName>
</protein>
<keyword evidence="3" id="KW-1185">Reference proteome</keyword>
<dbReference type="HOGENOM" id="CLU_1367018_0_0_1"/>
<feature type="region of interest" description="Disordered" evidence="1">
    <location>
        <begin position="158"/>
        <end position="200"/>
    </location>
</feature>
<evidence type="ECO:0000313" key="3">
    <source>
        <dbReference type="Proteomes" id="UP000054279"/>
    </source>
</evidence>